<dbReference type="SUPFAM" id="SSF51445">
    <property type="entry name" value="(Trans)glycosidases"/>
    <property type="match status" value="1"/>
</dbReference>
<dbReference type="STRING" id="6211.A0A077RD32"/>
<dbReference type="OMA" id="PYVINHD"/>
<comment type="subcellular location">
    <subcellularLocation>
        <location evidence="1">Endomembrane system</location>
    </subcellularLocation>
</comment>
<feature type="domain" description="P-type" evidence="11">
    <location>
        <begin position="33"/>
        <end position="79"/>
    </location>
</feature>
<dbReference type="InterPro" id="IPR044913">
    <property type="entry name" value="P_trefoil_dom_sf"/>
</dbReference>
<dbReference type="SMART" id="SM00018">
    <property type="entry name" value="PD"/>
    <property type="match status" value="1"/>
</dbReference>
<dbReference type="Gene3D" id="3.20.20.80">
    <property type="entry name" value="Glycosidases"/>
    <property type="match status" value="1"/>
</dbReference>
<evidence type="ECO:0000256" key="9">
    <source>
        <dbReference type="RuleBase" id="RU361185"/>
    </source>
</evidence>
<keyword evidence="3 9" id="KW-0378">Hydrolase</keyword>
<evidence type="ECO:0000256" key="8">
    <source>
        <dbReference type="PROSITE-ProRule" id="PRU00779"/>
    </source>
</evidence>
<dbReference type="InterPro" id="IPR030458">
    <property type="entry name" value="Glyco_hydro_31_AS"/>
</dbReference>
<dbReference type="SUPFAM" id="SSF51011">
    <property type="entry name" value="Glycosyl hydrolase domain"/>
    <property type="match status" value="1"/>
</dbReference>
<comment type="similarity">
    <text evidence="2 9">Belongs to the glycosyl hydrolase 31 family.</text>
</comment>
<dbReference type="InterPro" id="IPR013780">
    <property type="entry name" value="Glyco_hydro_b"/>
</dbReference>
<dbReference type="Pfam" id="PF01055">
    <property type="entry name" value="Glyco_hydro_31_2nd"/>
    <property type="match status" value="1"/>
</dbReference>
<dbReference type="GO" id="GO:0005975">
    <property type="term" value="P:carbohydrate metabolic process"/>
    <property type="evidence" value="ECO:0007669"/>
    <property type="project" value="InterPro"/>
</dbReference>
<dbReference type="CDD" id="cd14752">
    <property type="entry name" value="GH31_N"/>
    <property type="match status" value="1"/>
</dbReference>
<dbReference type="InterPro" id="IPR000519">
    <property type="entry name" value="P_trefoil_dom"/>
</dbReference>
<dbReference type="InterPro" id="IPR017853">
    <property type="entry name" value="GH"/>
</dbReference>
<dbReference type="Gene3D" id="4.10.110.10">
    <property type="entry name" value="Spasmolytic Protein, domain 1"/>
    <property type="match status" value="1"/>
</dbReference>
<evidence type="ECO:0000256" key="10">
    <source>
        <dbReference type="SAM" id="SignalP"/>
    </source>
</evidence>
<evidence type="ECO:0000256" key="7">
    <source>
        <dbReference type="ARBA" id="ARBA00023295"/>
    </source>
</evidence>
<dbReference type="PANTHER" id="PTHR22762">
    <property type="entry name" value="ALPHA-GLUCOSIDASE"/>
    <property type="match status" value="1"/>
</dbReference>
<keyword evidence="4" id="KW-0472">Membrane</keyword>
<reference evidence="12" key="1">
    <citation type="journal article" date="2013" name="Nature">
        <title>The genomes of four tapeworm species reveal adaptations to parasitism.</title>
        <authorList>
            <person name="Tsai I.J."/>
            <person name="Zarowiecki M."/>
            <person name="Holroyd N."/>
            <person name="Garciarrubio A."/>
            <person name="Sanchez-Flores A."/>
            <person name="Brooks K.L."/>
            <person name="Tracey A."/>
            <person name="Bobes R.J."/>
            <person name="Fragoso G."/>
            <person name="Sciutto E."/>
            <person name="Aslett M."/>
            <person name="Beasley H."/>
            <person name="Bennett H.M."/>
            <person name="Cai J."/>
            <person name="Camicia F."/>
            <person name="Clark R."/>
            <person name="Cucher M."/>
            <person name="De Silva N."/>
            <person name="Day T.A."/>
            <person name="Deplazes P."/>
            <person name="Estrada K."/>
            <person name="Fernandez C."/>
            <person name="Holland P.W."/>
            <person name="Hou J."/>
            <person name="Hu S."/>
            <person name="Huckvale T."/>
            <person name="Hung S.S."/>
            <person name="Kamenetzky L."/>
            <person name="Keane J.A."/>
            <person name="Kiss F."/>
            <person name="Koziol U."/>
            <person name="Lambert O."/>
            <person name="Liu K."/>
            <person name="Luo X."/>
            <person name="Luo Y."/>
            <person name="Macchiaroli N."/>
            <person name="Nichol S."/>
            <person name="Paps J."/>
            <person name="Parkinson J."/>
            <person name="Pouchkina-Stantcheva N."/>
            <person name="Riddiford N."/>
            <person name="Rosenzvit M."/>
            <person name="Salinas G."/>
            <person name="Wasmuth J.D."/>
            <person name="Zamanian M."/>
            <person name="Zheng Y."/>
            <person name="Cai X."/>
            <person name="Soberon X."/>
            <person name="Olson P.D."/>
            <person name="Laclette J.P."/>
            <person name="Brehm K."/>
            <person name="Berriman M."/>
            <person name="Garciarrubio A."/>
            <person name="Bobes R.J."/>
            <person name="Fragoso G."/>
            <person name="Sanchez-Flores A."/>
            <person name="Estrada K."/>
            <person name="Cevallos M.A."/>
            <person name="Morett E."/>
            <person name="Gonzalez V."/>
            <person name="Portillo T."/>
            <person name="Ochoa-Leyva A."/>
            <person name="Jose M.V."/>
            <person name="Sciutto E."/>
            <person name="Landa A."/>
            <person name="Jimenez L."/>
            <person name="Valdes V."/>
            <person name="Carrero J.C."/>
            <person name="Larralde C."/>
            <person name="Morales-Montor J."/>
            <person name="Limon-Lason J."/>
            <person name="Soberon X."/>
            <person name="Laclette J.P."/>
        </authorList>
    </citation>
    <scope>NUCLEOTIDE SEQUENCE [LARGE SCALE GENOMIC DNA]</scope>
</reference>
<gene>
    <name evidence="12" type="ORF">EmuJ_000141000</name>
</gene>
<dbReference type="Pfam" id="PF00088">
    <property type="entry name" value="Trefoil"/>
    <property type="match status" value="1"/>
</dbReference>
<dbReference type="PROSITE" id="PS00129">
    <property type="entry name" value="GLYCOSYL_HYDROL_F31_1"/>
    <property type="match status" value="1"/>
</dbReference>
<evidence type="ECO:0000256" key="6">
    <source>
        <dbReference type="ARBA" id="ARBA00023180"/>
    </source>
</evidence>
<dbReference type="EMBL" id="LN902844">
    <property type="protein sequence ID" value="CDI97620.1"/>
    <property type="molecule type" value="Genomic_DNA"/>
</dbReference>
<dbReference type="InterPro" id="IPR017957">
    <property type="entry name" value="P_trefoil_CS"/>
</dbReference>
<organism evidence="12 13">
    <name type="scientific">Echinococcus multilocularis</name>
    <name type="common">Fox tapeworm</name>
    <dbReference type="NCBI Taxonomy" id="6211"/>
    <lineage>
        <taxon>Eukaryota</taxon>
        <taxon>Metazoa</taxon>
        <taxon>Spiralia</taxon>
        <taxon>Lophotrochozoa</taxon>
        <taxon>Platyhelminthes</taxon>
        <taxon>Cestoda</taxon>
        <taxon>Eucestoda</taxon>
        <taxon>Cyclophyllidea</taxon>
        <taxon>Taeniidae</taxon>
        <taxon>Echinococcus</taxon>
    </lineage>
</organism>
<sequence>MSLFRVQSTPLGSFLFVLFFLHSQLCFAAVNNPACDAVPNPSRLDCHPEPLATEAACLHRNCCWSLVDHDRTIACYFPANYPTYKPTGKIFRSGCGFSLSAKRLPGAYSVPPEPIDEVQMNVAFETETRVRVRITDPHAERWEPDLELDPPDSQCPRNMKYSVAVDISRLGFSISRVEDQGKEVVLIDSTGLMASAFVYANQFLQMAFKVRAIHGYGLGEREDSFPIDMHDWKKMVFWARDDIPRPNANLYGVHNFFLGLSPDGTAFGMFFLNSNSMEVTKQPLPSLTFRTIGGILDFFLFVGPTPNEVVAQYYQLIGHPPVPPYWALGFQLCRYGYTGVEEIRETVERNRKAGIPQDVQWLDIDYMDVYRDWTLSKKNEFKGLAQFFHTELREKYGLRTVIIVDVGIPSQAGDDYAPYQKGLVAGVFVNDSRTGKPLKGLVWPGETVYPDFTKNETLQWWYECARDFQQQLPYDGLWIDMNEPSNFVDGSNQGCDHSSRLDYPPYTPQVSGGTLSFRTICPSALHSNGVPHYNLHNLYALDEAKATYRALQRIFPGKRTFILTRSSFAGAGRYTAHWSGDITSTWSEMAASIPQMINFNLFGIPFFGADICGFVDNTTEELCIRWSQLGAFYPFSRNHNTLGARLQDPAVWSTQAQKAIAKALDMRYQLLPYLYTLLHGAKNHGRMVIKALAFDYPTDLATHHNAKQFLIGSCLNVAPVLGEGMDFTPLYLPQGEWVEFSSLKRYQSLGKFYPVPAPLDKIPVFYKAGCILPMHPSGPINTQEARKMGIGVTVVLLNGTAGGEMVWDDGETEDGEVLNVTFGVKHQKLTANANINKGGRVGPVGPVSLAFIRIIGITQKPSIVNLNGTKCNFTFNSRTEHLTVTKFTQPIDLKDSWDLTWDW</sequence>
<dbReference type="InterPro" id="IPR000322">
    <property type="entry name" value="Glyco_hydro_31_TIM"/>
</dbReference>
<evidence type="ECO:0000256" key="3">
    <source>
        <dbReference type="ARBA" id="ARBA00022801"/>
    </source>
</evidence>
<dbReference type="Proteomes" id="UP000017246">
    <property type="component" value="Unassembled WGS sequence"/>
</dbReference>
<keyword evidence="10" id="KW-0732">Signal</keyword>
<evidence type="ECO:0000313" key="12">
    <source>
        <dbReference type="EMBL" id="CDI97620.1"/>
    </source>
</evidence>
<dbReference type="SUPFAM" id="SSF74650">
    <property type="entry name" value="Galactose mutarotase-like"/>
    <property type="match status" value="1"/>
</dbReference>
<dbReference type="GO" id="GO:0012505">
    <property type="term" value="C:endomembrane system"/>
    <property type="evidence" value="ECO:0007669"/>
    <property type="project" value="UniProtKB-SubCell"/>
</dbReference>
<dbReference type="Pfam" id="PF13802">
    <property type="entry name" value="Gal_mutarotas_2"/>
    <property type="match status" value="1"/>
</dbReference>
<feature type="signal peptide" evidence="10">
    <location>
        <begin position="1"/>
        <end position="28"/>
    </location>
</feature>
<dbReference type="GO" id="GO:0030246">
    <property type="term" value="F:carbohydrate binding"/>
    <property type="evidence" value="ECO:0007669"/>
    <property type="project" value="InterPro"/>
</dbReference>
<keyword evidence="6" id="KW-0325">Glycoprotein</keyword>
<name>A0A077RD32_ECHMU</name>
<dbReference type="InterPro" id="IPR048395">
    <property type="entry name" value="Glyco_hydro_31_C"/>
</dbReference>
<evidence type="ECO:0000256" key="2">
    <source>
        <dbReference type="ARBA" id="ARBA00007806"/>
    </source>
</evidence>
<evidence type="ECO:0000313" key="13">
    <source>
        <dbReference type="Proteomes" id="UP000017246"/>
    </source>
</evidence>
<protein>
    <submittedName>
        <fullName evidence="12">Lysosomal alpha glucosidase</fullName>
    </submittedName>
</protein>
<dbReference type="GO" id="GO:0004558">
    <property type="term" value="F:alpha-1,4-glucosidase activity"/>
    <property type="evidence" value="ECO:0007669"/>
    <property type="project" value="TreeGrafter"/>
</dbReference>
<dbReference type="CDD" id="cd06602">
    <property type="entry name" value="GH31_MGAM_SI_GAA"/>
    <property type="match status" value="1"/>
</dbReference>
<feature type="chain" id="PRO_5009743590" evidence="10">
    <location>
        <begin position="29"/>
        <end position="903"/>
    </location>
</feature>
<dbReference type="PROSITE" id="PS51448">
    <property type="entry name" value="P_TREFOIL_2"/>
    <property type="match status" value="1"/>
</dbReference>
<evidence type="ECO:0000256" key="1">
    <source>
        <dbReference type="ARBA" id="ARBA00004308"/>
    </source>
</evidence>
<keyword evidence="13" id="KW-1185">Reference proteome</keyword>
<evidence type="ECO:0000259" key="11">
    <source>
        <dbReference type="PROSITE" id="PS51448"/>
    </source>
</evidence>
<dbReference type="AlphaFoldDB" id="A0A077RD32"/>
<dbReference type="PANTHER" id="PTHR22762:SF131">
    <property type="entry name" value="GLYCOSIDE HYDROLASE FAMILY 31 N-TERMINAL DOMAIN-CONTAINING PROTEIN"/>
    <property type="match status" value="1"/>
</dbReference>
<dbReference type="PROSITE" id="PS00025">
    <property type="entry name" value="P_TREFOIL_1"/>
    <property type="match status" value="1"/>
</dbReference>
<comment type="caution">
    <text evidence="8">Lacks conserved residue(s) required for the propagation of feature annotation.</text>
</comment>
<keyword evidence="5" id="KW-1015">Disulfide bond</keyword>
<dbReference type="InterPro" id="IPR025887">
    <property type="entry name" value="Glyco_hydro_31_N_dom"/>
</dbReference>
<evidence type="ECO:0000256" key="5">
    <source>
        <dbReference type="ARBA" id="ARBA00023157"/>
    </source>
</evidence>
<accession>A0A077RD32</accession>
<dbReference type="eggNOG" id="KOG1065">
    <property type="taxonomic scope" value="Eukaryota"/>
</dbReference>
<proteinExistence type="inferred from homology"/>
<dbReference type="PROSITE" id="PS00707">
    <property type="entry name" value="GLYCOSYL_HYDROL_F31_2"/>
    <property type="match status" value="1"/>
</dbReference>
<dbReference type="Gene3D" id="2.60.40.1760">
    <property type="entry name" value="glycosyl hydrolase (family 31)"/>
    <property type="match status" value="1"/>
</dbReference>
<dbReference type="OrthoDB" id="5839090at2759"/>
<dbReference type="Pfam" id="PF21365">
    <property type="entry name" value="Glyco_hydro_31_3rd"/>
    <property type="match status" value="1"/>
</dbReference>
<dbReference type="Gene3D" id="2.60.40.1180">
    <property type="entry name" value="Golgi alpha-mannosidase II"/>
    <property type="match status" value="2"/>
</dbReference>
<keyword evidence="7 9" id="KW-0326">Glycosidase</keyword>
<reference evidence="12" key="2">
    <citation type="submission" date="2015-11" db="EMBL/GenBank/DDBJ databases">
        <authorList>
            <person name="Zhang Y."/>
            <person name="Guo Z."/>
        </authorList>
    </citation>
    <scope>NUCLEOTIDE SEQUENCE</scope>
</reference>
<dbReference type="CDD" id="cd00111">
    <property type="entry name" value="Trefoil"/>
    <property type="match status" value="1"/>
</dbReference>
<dbReference type="InterPro" id="IPR030459">
    <property type="entry name" value="Glyco_hydro_31_CS"/>
</dbReference>
<dbReference type="InterPro" id="IPR011013">
    <property type="entry name" value="Gal_mutarotase_sf_dom"/>
</dbReference>
<evidence type="ECO:0000256" key="4">
    <source>
        <dbReference type="ARBA" id="ARBA00023136"/>
    </source>
</evidence>